<protein>
    <recommendedName>
        <fullName evidence="1">NLP1-9 GAF domain-containing protein</fullName>
    </recommendedName>
</protein>
<dbReference type="EMBL" id="GL377624">
    <property type="protein sequence ID" value="EFJ15150.1"/>
    <property type="molecule type" value="Genomic_DNA"/>
</dbReference>
<reference evidence="2 3" key="1">
    <citation type="journal article" date="2011" name="Science">
        <title>The Selaginella genome identifies genetic changes associated with the evolution of vascular plants.</title>
        <authorList>
            <person name="Banks J.A."/>
            <person name="Nishiyama T."/>
            <person name="Hasebe M."/>
            <person name="Bowman J.L."/>
            <person name="Gribskov M."/>
            <person name="dePamphilis C."/>
            <person name="Albert V.A."/>
            <person name="Aono N."/>
            <person name="Aoyama T."/>
            <person name="Ambrose B.A."/>
            <person name="Ashton N.W."/>
            <person name="Axtell M.J."/>
            <person name="Barker E."/>
            <person name="Barker M.S."/>
            <person name="Bennetzen J.L."/>
            <person name="Bonawitz N.D."/>
            <person name="Chapple C."/>
            <person name="Cheng C."/>
            <person name="Correa L.G."/>
            <person name="Dacre M."/>
            <person name="DeBarry J."/>
            <person name="Dreyer I."/>
            <person name="Elias M."/>
            <person name="Engstrom E.M."/>
            <person name="Estelle M."/>
            <person name="Feng L."/>
            <person name="Finet C."/>
            <person name="Floyd S.K."/>
            <person name="Frommer W.B."/>
            <person name="Fujita T."/>
            <person name="Gramzow L."/>
            <person name="Gutensohn M."/>
            <person name="Harholt J."/>
            <person name="Hattori M."/>
            <person name="Heyl A."/>
            <person name="Hirai T."/>
            <person name="Hiwatashi Y."/>
            <person name="Ishikawa M."/>
            <person name="Iwata M."/>
            <person name="Karol K.G."/>
            <person name="Koehler B."/>
            <person name="Kolukisaoglu U."/>
            <person name="Kubo M."/>
            <person name="Kurata T."/>
            <person name="Lalonde S."/>
            <person name="Li K."/>
            <person name="Li Y."/>
            <person name="Litt A."/>
            <person name="Lyons E."/>
            <person name="Manning G."/>
            <person name="Maruyama T."/>
            <person name="Michael T.P."/>
            <person name="Mikami K."/>
            <person name="Miyazaki S."/>
            <person name="Morinaga S."/>
            <person name="Murata T."/>
            <person name="Mueller-Roeber B."/>
            <person name="Nelson D.R."/>
            <person name="Obara M."/>
            <person name="Oguri Y."/>
            <person name="Olmstead R.G."/>
            <person name="Onodera N."/>
            <person name="Petersen B.L."/>
            <person name="Pils B."/>
            <person name="Prigge M."/>
            <person name="Rensing S.A."/>
            <person name="Riano-Pachon D.M."/>
            <person name="Roberts A.W."/>
            <person name="Sato Y."/>
            <person name="Scheller H.V."/>
            <person name="Schulz B."/>
            <person name="Schulz C."/>
            <person name="Shakirov E.V."/>
            <person name="Shibagaki N."/>
            <person name="Shinohara N."/>
            <person name="Shippen D.E."/>
            <person name="Soerensen I."/>
            <person name="Sotooka R."/>
            <person name="Sugimoto N."/>
            <person name="Sugita M."/>
            <person name="Sumikawa N."/>
            <person name="Tanurdzic M."/>
            <person name="Theissen G."/>
            <person name="Ulvskov P."/>
            <person name="Wakazuki S."/>
            <person name="Weng J.K."/>
            <person name="Willats W.W."/>
            <person name="Wipf D."/>
            <person name="Wolf P.G."/>
            <person name="Yang L."/>
            <person name="Zimmer A.D."/>
            <person name="Zhu Q."/>
            <person name="Mitros T."/>
            <person name="Hellsten U."/>
            <person name="Loque D."/>
            <person name="Otillar R."/>
            <person name="Salamov A."/>
            <person name="Schmutz J."/>
            <person name="Shapiro H."/>
            <person name="Lindquist E."/>
            <person name="Lucas S."/>
            <person name="Rokhsar D."/>
            <person name="Grigoriev I.V."/>
        </authorList>
    </citation>
    <scope>NUCLEOTIDE SEQUENCE [LARGE SCALE GENOMIC DNA]</scope>
</reference>
<evidence type="ECO:0000259" key="1">
    <source>
        <dbReference type="Pfam" id="PF22922"/>
    </source>
</evidence>
<dbReference type="InterPro" id="IPR045012">
    <property type="entry name" value="NLP"/>
</dbReference>
<name>D8SK19_SELML</name>
<dbReference type="OMA" id="GQACETC"/>
<dbReference type="AlphaFoldDB" id="D8SK19"/>
<organism evidence="3">
    <name type="scientific">Selaginella moellendorffii</name>
    <name type="common">Spikemoss</name>
    <dbReference type="NCBI Taxonomy" id="88036"/>
    <lineage>
        <taxon>Eukaryota</taxon>
        <taxon>Viridiplantae</taxon>
        <taxon>Streptophyta</taxon>
        <taxon>Embryophyta</taxon>
        <taxon>Tracheophyta</taxon>
        <taxon>Lycopodiopsida</taxon>
        <taxon>Selaginellales</taxon>
        <taxon>Selaginellaceae</taxon>
        <taxon>Selaginella</taxon>
    </lineage>
</organism>
<evidence type="ECO:0000313" key="3">
    <source>
        <dbReference type="Proteomes" id="UP000001514"/>
    </source>
</evidence>
<dbReference type="Gramene" id="EFJ15150">
    <property type="protein sequence ID" value="EFJ15150"/>
    <property type="gene ID" value="SELMODRAFT_35791"/>
</dbReference>
<keyword evidence="3" id="KW-1185">Reference proteome</keyword>
<dbReference type="GO" id="GO:0003700">
    <property type="term" value="F:DNA-binding transcription factor activity"/>
    <property type="evidence" value="ECO:0007669"/>
    <property type="project" value="InterPro"/>
</dbReference>
<sequence>QIHSEGRHAVYQEISEILRAVCETHKLPIAQTWLPCLHNGSGHEEILVADTTPAAAATSDHISLFTRDAPFYVSDPRFVGFHHACADHSLDQGQGVAGKAFASYKPCFISDVKNYLIEEYPLVHHARYFKLGGAVAIRLRSSITGAEDYVLEFFMPAEIDSAGGAALLTSISATMQRASRSLRALSAEELRHE</sequence>
<feature type="non-terminal residue" evidence="2">
    <location>
        <position position="1"/>
    </location>
</feature>
<dbReference type="PANTHER" id="PTHR32002">
    <property type="entry name" value="PROTEIN NLP8"/>
    <property type="match status" value="1"/>
</dbReference>
<accession>D8SK19</accession>
<feature type="domain" description="NLP1-9 GAF" evidence="1">
    <location>
        <begin position="2"/>
        <end position="183"/>
    </location>
</feature>
<dbReference type="InParanoid" id="D8SK19"/>
<dbReference type="Pfam" id="PF22922">
    <property type="entry name" value="GAF_NLP"/>
    <property type="match status" value="1"/>
</dbReference>
<dbReference type="Proteomes" id="UP000001514">
    <property type="component" value="Unassembled WGS sequence"/>
</dbReference>
<dbReference type="PANTHER" id="PTHR32002:SF41">
    <property type="entry name" value="PROTEIN NLP8"/>
    <property type="match status" value="1"/>
</dbReference>
<dbReference type="HOGENOM" id="CLU_1412211_0_0_1"/>
<dbReference type="InterPro" id="IPR055081">
    <property type="entry name" value="NLP1-9_GAF"/>
</dbReference>
<dbReference type="eggNOG" id="ENOG502QRQ2">
    <property type="taxonomic scope" value="Eukaryota"/>
</dbReference>
<gene>
    <name evidence="2" type="ORF">SELMODRAFT_35791</name>
</gene>
<dbReference type="KEGG" id="smo:SELMODRAFT_35791"/>
<feature type="non-terminal residue" evidence="2">
    <location>
        <position position="193"/>
    </location>
</feature>
<proteinExistence type="predicted"/>
<evidence type="ECO:0000313" key="2">
    <source>
        <dbReference type="EMBL" id="EFJ15150.1"/>
    </source>
</evidence>